<proteinExistence type="predicted"/>
<dbReference type="Pfam" id="PF14291">
    <property type="entry name" value="DUF4371"/>
    <property type="match status" value="1"/>
</dbReference>
<dbReference type="Proteomes" id="UP000813463">
    <property type="component" value="Chromosome 2"/>
</dbReference>
<evidence type="ECO:0000259" key="2">
    <source>
        <dbReference type="SMART" id="SM00597"/>
    </source>
</evidence>
<dbReference type="InterPro" id="IPR025398">
    <property type="entry name" value="DUF4371"/>
</dbReference>
<dbReference type="RefSeq" id="XP_056691667.1">
    <property type="nucleotide sequence ID" value="XM_056835689.1"/>
</dbReference>
<name>A0ABM3R7U3_SPIOL</name>
<evidence type="ECO:0000256" key="1">
    <source>
        <dbReference type="SAM" id="MobiDB-lite"/>
    </source>
</evidence>
<reference evidence="4" key="2">
    <citation type="submission" date="2025-08" db="UniProtKB">
        <authorList>
            <consortium name="RefSeq"/>
        </authorList>
    </citation>
    <scope>IDENTIFICATION</scope>
    <source>
        <tissue evidence="4">Leaf</tissue>
    </source>
</reference>
<dbReference type="InterPro" id="IPR008906">
    <property type="entry name" value="HATC_C_dom"/>
</dbReference>
<dbReference type="Pfam" id="PF05699">
    <property type="entry name" value="Dimer_Tnp_hAT"/>
    <property type="match status" value="1"/>
</dbReference>
<dbReference type="PANTHER" id="PTHR45749">
    <property type="match status" value="1"/>
</dbReference>
<dbReference type="SUPFAM" id="SSF53098">
    <property type="entry name" value="Ribonuclease H-like"/>
    <property type="match status" value="1"/>
</dbReference>
<organism evidence="3 4">
    <name type="scientific">Spinacia oleracea</name>
    <name type="common">Spinach</name>
    <dbReference type="NCBI Taxonomy" id="3562"/>
    <lineage>
        <taxon>Eukaryota</taxon>
        <taxon>Viridiplantae</taxon>
        <taxon>Streptophyta</taxon>
        <taxon>Embryophyta</taxon>
        <taxon>Tracheophyta</taxon>
        <taxon>Spermatophyta</taxon>
        <taxon>Magnoliopsida</taxon>
        <taxon>eudicotyledons</taxon>
        <taxon>Gunneridae</taxon>
        <taxon>Pentapetalae</taxon>
        <taxon>Caryophyllales</taxon>
        <taxon>Chenopodiaceae</taxon>
        <taxon>Chenopodioideae</taxon>
        <taxon>Anserineae</taxon>
        <taxon>Spinacia</taxon>
    </lineage>
</organism>
<feature type="region of interest" description="Disordered" evidence="1">
    <location>
        <begin position="64"/>
        <end position="119"/>
    </location>
</feature>
<sequence length="1136" mass="128080">MPPKIRKHKSGSEKRKWKKRMEELDLSLRGSLDKFVVREPPVENENNIGGPSGIEQQNVETLNENDNCANGNDGDDVLLNENHSVGGDENNESDHNHPIDNEMDLENENNDGGNNVDDNVRQENNANQSEFFYTVDIFDPRNWDGLDSKMIDILAVKGPKRDLSFDKGPKDRLSKRFSATLYYRVLSNGEKCDREWLVYSKELDKCFCFCCKLFKKGYGRSQLTNEGFGDWTHVSIRLKEHETSPEHFKNMGIWYDLRLRLQKNETIDKVAQKQLNKEKEHWKKVIQRIIAITKFLAKYNLAFRGTNERLYQSNNGIFLGFVETLAEFDPVIQEHVRRITNDEIHVHYLGHNIQNELIRLLGSAIKSEIIKKVKQAKYFSVILDCTPDISHQEQMSLIIRYVDVFSKPMIIEESFLGFLIVNDTSGQGLFDVLQKELKDLGLDIDNVRGQGYDNGANMKGKHQGVQKRLLDINPRAFYTPCGCHSLNLLLCDMANTCGKARDFFGIIQRIYTIFANSTKRWKILKDNVKGLTPKSLSSTRWESRVDSVKAIRFQMIDIREALLQVAEETTDYDNKGLSEAKSLAENELCDFEFLVAIVIWYEILYAVNLVSKNLQSDDMLLDVAIEKIKGLASFFEKYRETGFNDALNTAKEIALEMNVDPVFPQKREIRRKRFFDENPDDAPSVSQSAEESFRVNYFLFIIDQAIVSLKRRFEQFQEYENLFGFLFTSYKLQSLDDESLKSCCANFVIALEDNSGQSDINGDELYVELRLLREFLPRQNMGPLDILMFLKGHDFFPNTFVAYRILLTVPVTVASAERSFSKLKLLKSYMRSTMTQERLNGLAMMAIENDILETIDYEDIIDDFASKNVRRMYSGLVFGLGLWFAQANLLLLCLLFSVPVVQAATLPGLLQTSVCSSAACTAHLLPDCADCLLFALLIAWSAMLLARLTVECLLCLCCCGLYNSTAVMRALLQYCCAACAACAEELKFANRLQPASRCCKEIADFVAANADPLVPTNRKVGKSCHLWKWLCWFKIMGNLLALFSSPDVTAARASPVRYQSGAVRAAILAPASVPRTHAVVASVAEAAQTAAVVVSAQTAAVVVSAQTAAVAEAAKIAAVAEAARTAAVVVEIVAVV</sequence>
<dbReference type="InterPro" id="IPR012337">
    <property type="entry name" value="RNaseH-like_sf"/>
</dbReference>
<dbReference type="InterPro" id="IPR006580">
    <property type="entry name" value="Znf_TTF"/>
</dbReference>
<gene>
    <name evidence="4" type="primary">LOC110798002</name>
</gene>
<dbReference type="SMART" id="SM00597">
    <property type="entry name" value="ZnF_TTF"/>
    <property type="match status" value="1"/>
</dbReference>
<accession>A0ABM3R7U3</accession>
<feature type="domain" description="TTF-type" evidence="2">
    <location>
        <begin position="181"/>
        <end position="266"/>
    </location>
</feature>
<protein>
    <recommendedName>
        <fullName evidence="2">TTF-type domain-containing protein</fullName>
    </recommendedName>
</protein>
<dbReference type="GeneID" id="110798002"/>
<reference evidence="3" key="1">
    <citation type="journal article" date="2021" name="Nat. Commun.">
        <title>Genomic analyses provide insights into spinach domestication and the genetic basis of agronomic traits.</title>
        <authorList>
            <person name="Cai X."/>
            <person name="Sun X."/>
            <person name="Xu C."/>
            <person name="Sun H."/>
            <person name="Wang X."/>
            <person name="Ge C."/>
            <person name="Zhang Z."/>
            <person name="Wang Q."/>
            <person name="Fei Z."/>
            <person name="Jiao C."/>
            <person name="Wang Q."/>
        </authorList>
    </citation>
    <scope>NUCLEOTIDE SEQUENCE [LARGE SCALE GENOMIC DNA]</scope>
    <source>
        <strain evidence="3">cv. Varoflay</strain>
    </source>
</reference>
<keyword evidence="3" id="KW-1185">Reference proteome</keyword>
<evidence type="ECO:0000313" key="3">
    <source>
        <dbReference type="Proteomes" id="UP000813463"/>
    </source>
</evidence>
<dbReference type="PANTHER" id="PTHR45749:SF35">
    <property type="entry name" value="AC-LIKE TRANSPOSASE-RELATED"/>
    <property type="match status" value="1"/>
</dbReference>
<evidence type="ECO:0000313" key="4">
    <source>
        <dbReference type="RefSeq" id="XP_056691667.1"/>
    </source>
</evidence>